<evidence type="ECO:0000313" key="9">
    <source>
        <dbReference type="Proteomes" id="UP000184076"/>
    </source>
</evidence>
<protein>
    <recommendedName>
        <fullName evidence="6">Transcription antitermination protein NusB</fullName>
    </recommendedName>
    <alternativeName>
        <fullName evidence="6">Antitermination factor NusB</fullName>
    </alternativeName>
</protein>
<feature type="domain" description="NusB/RsmB/TIM44" evidence="7">
    <location>
        <begin position="5"/>
        <end position="130"/>
    </location>
</feature>
<dbReference type="GO" id="GO:0006353">
    <property type="term" value="P:DNA-templated transcription termination"/>
    <property type="evidence" value="ECO:0007669"/>
    <property type="project" value="UniProtKB-UniRule"/>
</dbReference>
<evidence type="ECO:0000256" key="6">
    <source>
        <dbReference type="HAMAP-Rule" id="MF_00073"/>
    </source>
</evidence>
<dbReference type="NCBIfam" id="TIGR01951">
    <property type="entry name" value="nusB"/>
    <property type="match status" value="1"/>
</dbReference>
<dbReference type="STRING" id="1121391.SAMN02745206_03736"/>
<dbReference type="HAMAP" id="MF_00073">
    <property type="entry name" value="NusB"/>
    <property type="match status" value="1"/>
</dbReference>
<dbReference type="OrthoDB" id="9797817at2"/>
<dbReference type="GO" id="GO:0005829">
    <property type="term" value="C:cytosol"/>
    <property type="evidence" value="ECO:0007669"/>
    <property type="project" value="TreeGrafter"/>
</dbReference>
<dbReference type="EMBL" id="FQVB01000067">
    <property type="protein sequence ID" value="SHG35771.1"/>
    <property type="molecule type" value="Genomic_DNA"/>
</dbReference>
<dbReference type="InterPro" id="IPR011605">
    <property type="entry name" value="NusB_fam"/>
</dbReference>
<dbReference type="InterPro" id="IPR006027">
    <property type="entry name" value="NusB_RsmB_TIM44"/>
</dbReference>
<dbReference type="CDD" id="cd00619">
    <property type="entry name" value="Terminator_NusB"/>
    <property type="match status" value="1"/>
</dbReference>
<keyword evidence="4 6" id="KW-0805">Transcription regulation</keyword>
<organism evidence="8 9">
    <name type="scientific">Desulfacinum infernum DSM 9756</name>
    <dbReference type="NCBI Taxonomy" id="1121391"/>
    <lineage>
        <taxon>Bacteria</taxon>
        <taxon>Pseudomonadati</taxon>
        <taxon>Thermodesulfobacteriota</taxon>
        <taxon>Syntrophobacteria</taxon>
        <taxon>Syntrophobacterales</taxon>
        <taxon>Syntrophobacteraceae</taxon>
        <taxon>Desulfacinum</taxon>
    </lineage>
</organism>
<keyword evidence="3 6" id="KW-0694">RNA-binding</keyword>
<dbReference type="Proteomes" id="UP000184076">
    <property type="component" value="Unassembled WGS sequence"/>
</dbReference>
<reference evidence="9" key="1">
    <citation type="submission" date="2016-11" db="EMBL/GenBank/DDBJ databases">
        <authorList>
            <person name="Varghese N."/>
            <person name="Submissions S."/>
        </authorList>
    </citation>
    <scope>NUCLEOTIDE SEQUENCE [LARGE SCALE GENOMIC DNA]</scope>
    <source>
        <strain evidence="9">DSM 9756</strain>
    </source>
</reference>
<keyword evidence="5 6" id="KW-0804">Transcription</keyword>
<dbReference type="SUPFAM" id="SSF48013">
    <property type="entry name" value="NusB-like"/>
    <property type="match status" value="1"/>
</dbReference>
<evidence type="ECO:0000313" key="8">
    <source>
        <dbReference type="EMBL" id="SHG35771.1"/>
    </source>
</evidence>
<sequence length="149" mass="17339">MGIRRQARELALQVLYQMDFNRMAPEKAFELVCRCFEAPREPRAFAKLLVDGVCLHRDSIDARLADASENWRVERMSPVDRNILRIALYEMFHRDDIPPRVSINEAIELAKRFGTEDSRAFVNGVLDRLYQMKQQEKQAEQASPADRLS</sequence>
<dbReference type="PANTHER" id="PTHR11078">
    <property type="entry name" value="N UTILIZATION SUBSTANCE PROTEIN B-RELATED"/>
    <property type="match status" value="1"/>
</dbReference>
<gene>
    <name evidence="6" type="primary">nusB</name>
    <name evidence="8" type="ORF">SAMN02745206_03736</name>
</gene>
<dbReference type="PANTHER" id="PTHR11078:SF3">
    <property type="entry name" value="ANTITERMINATION NUSB DOMAIN-CONTAINING PROTEIN"/>
    <property type="match status" value="1"/>
</dbReference>
<dbReference type="InterPro" id="IPR035926">
    <property type="entry name" value="NusB-like_sf"/>
</dbReference>
<proteinExistence type="inferred from homology"/>
<comment type="function">
    <text evidence="6">Involved in transcription antitermination. Required for transcription of ribosomal RNA (rRNA) genes. Binds specifically to the boxA antiterminator sequence of the ribosomal RNA (rrn) operons.</text>
</comment>
<dbReference type="GO" id="GO:0003723">
    <property type="term" value="F:RNA binding"/>
    <property type="evidence" value="ECO:0007669"/>
    <property type="project" value="UniProtKB-UniRule"/>
</dbReference>
<dbReference type="AlphaFoldDB" id="A0A1M5J5I5"/>
<dbReference type="Pfam" id="PF01029">
    <property type="entry name" value="NusB"/>
    <property type="match status" value="1"/>
</dbReference>
<evidence type="ECO:0000256" key="4">
    <source>
        <dbReference type="ARBA" id="ARBA00023015"/>
    </source>
</evidence>
<evidence type="ECO:0000256" key="3">
    <source>
        <dbReference type="ARBA" id="ARBA00022884"/>
    </source>
</evidence>
<evidence type="ECO:0000256" key="2">
    <source>
        <dbReference type="ARBA" id="ARBA00022814"/>
    </source>
</evidence>
<accession>A0A1M5J5I5</accession>
<keyword evidence="2 6" id="KW-0889">Transcription antitermination</keyword>
<dbReference type="GO" id="GO:0031564">
    <property type="term" value="P:transcription antitermination"/>
    <property type="evidence" value="ECO:0007669"/>
    <property type="project" value="UniProtKB-KW"/>
</dbReference>
<comment type="similarity">
    <text evidence="1 6">Belongs to the NusB family.</text>
</comment>
<dbReference type="RefSeq" id="WP_073042241.1">
    <property type="nucleotide sequence ID" value="NZ_FQVB01000067.1"/>
</dbReference>
<evidence type="ECO:0000259" key="7">
    <source>
        <dbReference type="Pfam" id="PF01029"/>
    </source>
</evidence>
<keyword evidence="9" id="KW-1185">Reference proteome</keyword>
<evidence type="ECO:0000256" key="1">
    <source>
        <dbReference type="ARBA" id="ARBA00005952"/>
    </source>
</evidence>
<dbReference type="Gene3D" id="1.10.940.10">
    <property type="entry name" value="NusB-like"/>
    <property type="match status" value="1"/>
</dbReference>
<evidence type="ECO:0000256" key="5">
    <source>
        <dbReference type="ARBA" id="ARBA00023163"/>
    </source>
</evidence>
<name>A0A1M5J5I5_9BACT</name>